<reference evidence="3" key="2">
    <citation type="journal article" date="2023" name="MicrobiologyOpen">
        <title>Genomics of the tumorigenes clade of the family Rhizobiaceae and description of Rhizobium rhododendri sp. nov.</title>
        <authorList>
            <person name="Kuzmanovic N."/>
            <person name="diCenzo G.C."/>
            <person name="Bunk B."/>
            <person name="Sproeer C."/>
            <person name="Fruehling A."/>
            <person name="Neumann-Schaal M."/>
            <person name="Overmann J."/>
            <person name="Smalla K."/>
        </authorList>
    </citation>
    <scope>NUCLEOTIDE SEQUENCE [LARGE SCALE GENOMIC DNA]</scope>
    <source>
        <strain evidence="3">1078</strain>
    </source>
</reference>
<keyword evidence="3" id="KW-1185">Reference proteome</keyword>
<name>A0AAF1KH61_9HYPH</name>
<keyword evidence="1" id="KW-0472">Membrane</keyword>
<keyword evidence="1" id="KW-1133">Transmembrane helix</keyword>
<organism evidence="2 3">
    <name type="scientific">Rhizobium tumorigenes</name>
    <dbReference type="NCBI Taxonomy" id="2041385"/>
    <lineage>
        <taxon>Bacteria</taxon>
        <taxon>Pseudomonadati</taxon>
        <taxon>Pseudomonadota</taxon>
        <taxon>Alphaproteobacteria</taxon>
        <taxon>Hyphomicrobiales</taxon>
        <taxon>Rhizobiaceae</taxon>
        <taxon>Rhizobium/Agrobacterium group</taxon>
        <taxon>Rhizobium</taxon>
    </lineage>
</organism>
<dbReference type="RefSeq" id="WP_161959329.1">
    <property type="nucleotide sequence ID" value="NZ_CP117255.1"/>
</dbReference>
<keyword evidence="1" id="KW-0812">Transmembrane</keyword>
<feature type="transmembrane region" description="Helical" evidence="1">
    <location>
        <begin position="90"/>
        <end position="109"/>
    </location>
</feature>
<dbReference type="KEGG" id="rtu:PR017_03900"/>
<accession>A0AAF1KH61</accession>
<proteinExistence type="predicted"/>
<evidence type="ECO:0000256" key="1">
    <source>
        <dbReference type="SAM" id="Phobius"/>
    </source>
</evidence>
<dbReference type="EMBL" id="CP117255">
    <property type="protein sequence ID" value="WFR96288.1"/>
    <property type="molecule type" value="Genomic_DNA"/>
</dbReference>
<reference evidence="2 3" key="1">
    <citation type="journal article" date="2018" name="Sci. Rep.">
        <title>Rhizobium tumorigenes sp. nov., a novel plant tumorigenic bacterium isolated from cane gall tumors on thornless blackberry.</title>
        <authorList>
            <person name="Kuzmanovi N."/>
            <person name="Smalla K."/>
            <person name="Gronow S."/>
            <person name="PuBawska J."/>
        </authorList>
    </citation>
    <scope>NUCLEOTIDE SEQUENCE [LARGE SCALE GENOMIC DNA]</scope>
    <source>
        <strain evidence="2 3">1078</strain>
    </source>
</reference>
<gene>
    <name evidence="2" type="ORF">PR017_03900</name>
</gene>
<sequence>MLKYFASSMSVITKKSCGLFLIAAVMLCAFTISTLASENAGFPVRIVSQPKPSLEDQEREQQAAAREQADLIAQQTVASATVSLLMWSKWQFMLNLLGTAGIAISIILAREQIKSAKQALETTERAYVVAGGIRYISHPSPTGLFWRMRPSWINRGATPTRKVRVSVGYELRDDDLPGDFDFAGNLPPRIATVNLPQGGGSIEANPIDYYASDLFLVATGKKRLFVFGQCDYEDVFGRAHTTRFCVTALNITGDVTMPYTPANNVEIPWAVLDRFNSDD</sequence>
<dbReference type="Proteomes" id="UP000249499">
    <property type="component" value="Chromosome"/>
</dbReference>
<dbReference type="AlphaFoldDB" id="A0AAF1KH61"/>
<evidence type="ECO:0000313" key="3">
    <source>
        <dbReference type="Proteomes" id="UP000249499"/>
    </source>
</evidence>
<evidence type="ECO:0000313" key="2">
    <source>
        <dbReference type="EMBL" id="WFR96288.1"/>
    </source>
</evidence>
<protein>
    <submittedName>
        <fullName evidence="2">Uncharacterized protein</fullName>
    </submittedName>
</protein>